<accession>A0ABV2GHN5</accession>
<organism evidence="1 2">
    <name type="scientific">Mesorhizobium robiniae</name>
    <dbReference type="NCBI Taxonomy" id="559315"/>
    <lineage>
        <taxon>Bacteria</taxon>
        <taxon>Pseudomonadati</taxon>
        <taxon>Pseudomonadota</taxon>
        <taxon>Alphaproteobacteria</taxon>
        <taxon>Hyphomicrobiales</taxon>
        <taxon>Phyllobacteriaceae</taxon>
        <taxon>Mesorhizobium</taxon>
    </lineage>
</organism>
<evidence type="ECO:0000313" key="2">
    <source>
        <dbReference type="Proteomes" id="UP001549204"/>
    </source>
</evidence>
<dbReference type="Proteomes" id="UP001549204">
    <property type="component" value="Unassembled WGS sequence"/>
</dbReference>
<reference evidence="1 2" key="1">
    <citation type="submission" date="2024-06" db="EMBL/GenBank/DDBJ databases">
        <title>Genomic Encyclopedia of Type Strains, Phase IV (KMG-IV): sequencing the most valuable type-strain genomes for metagenomic binning, comparative biology and taxonomic classification.</title>
        <authorList>
            <person name="Goeker M."/>
        </authorList>
    </citation>
    <scope>NUCLEOTIDE SEQUENCE [LARGE SCALE GENOMIC DNA]</scope>
    <source>
        <strain evidence="1 2">DSM 100022</strain>
    </source>
</reference>
<proteinExistence type="predicted"/>
<keyword evidence="2" id="KW-1185">Reference proteome</keyword>
<name>A0ABV2GHN5_9HYPH</name>
<protein>
    <submittedName>
        <fullName evidence="1">Uncharacterized protein</fullName>
    </submittedName>
</protein>
<dbReference type="EMBL" id="JBEPMC010000001">
    <property type="protein sequence ID" value="MET3577796.1"/>
    <property type="molecule type" value="Genomic_DNA"/>
</dbReference>
<evidence type="ECO:0000313" key="1">
    <source>
        <dbReference type="EMBL" id="MET3577796.1"/>
    </source>
</evidence>
<sequence length="58" mass="6589">MFPIPSTVSTLNPMNIYTDGKSVIMTIVAPYPVYAIFDPVNNNWTEYKRGFAYACAMY</sequence>
<gene>
    <name evidence="1" type="ORF">ABID19_000811</name>
</gene>
<comment type="caution">
    <text evidence="1">The sequence shown here is derived from an EMBL/GenBank/DDBJ whole genome shotgun (WGS) entry which is preliminary data.</text>
</comment>